<dbReference type="InterPro" id="IPR038461">
    <property type="entry name" value="Schlafen_AlbA_2_dom_sf"/>
</dbReference>
<dbReference type="Proteomes" id="UP000031950">
    <property type="component" value="Unassembled WGS sequence"/>
</dbReference>
<dbReference type="EMBL" id="JXRQ01000029">
    <property type="protein sequence ID" value="KIL43574.1"/>
    <property type="molecule type" value="Genomic_DNA"/>
</dbReference>
<dbReference type="STRING" id="135826.KP77_32800"/>
<dbReference type="RefSeq" id="WP_041123756.1">
    <property type="nucleotide sequence ID" value="NZ_JXRQ01000029.1"/>
</dbReference>
<dbReference type="PATRIC" id="fig|135826.4.peg.3258"/>
<dbReference type="AlphaFoldDB" id="A0A0C2RP99"/>
<sequence>MIIIKSIHQIMQLIGRLDAHVADDFEGQDLDFKQWSLKTEDNIRKMVEYAICMANGGGGSVVFGIADGVKGHSKTILGVPDHLDIAYFHQRVFEETRPQLSAEFDLVELDYGTGRVLIMTVDGRGGPYTFADGKSVIRKGKECLTIEKKI</sequence>
<proteinExistence type="predicted"/>
<accession>A0A0C2RP99</accession>
<feature type="domain" description="Schlafen AlbA-2" evidence="1">
    <location>
        <begin position="26"/>
        <end position="144"/>
    </location>
</feature>
<dbReference type="Pfam" id="PF04326">
    <property type="entry name" value="SLFN_AlbA_2"/>
    <property type="match status" value="1"/>
</dbReference>
<dbReference type="Gene3D" id="3.30.950.30">
    <property type="entry name" value="Schlafen, AAA domain"/>
    <property type="match status" value="1"/>
</dbReference>
<evidence type="ECO:0000313" key="2">
    <source>
        <dbReference type="EMBL" id="KIL43574.1"/>
    </source>
</evidence>
<dbReference type="InterPro" id="IPR007421">
    <property type="entry name" value="Schlafen_AlbA_2_dom"/>
</dbReference>
<evidence type="ECO:0000259" key="1">
    <source>
        <dbReference type="Pfam" id="PF04326"/>
    </source>
</evidence>
<name>A0A0C2RP99_9BACL</name>
<protein>
    <recommendedName>
        <fullName evidence="1">Schlafen AlbA-2 domain-containing protein</fullName>
    </recommendedName>
</protein>
<reference evidence="2 3" key="1">
    <citation type="submission" date="2015-01" db="EMBL/GenBank/DDBJ databases">
        <title>Genome sequence of Jeotgalibacillus alimentarius.</title>
        <authorList>
            <person name="Goh K.M."/>
            <person name="Chan K.-G."/>
            <person name="Yaakop A.S."/>
            <person name="Ee R."/>
            <person name="Gan H.M."/>
            <person name="Chan C.S."/>
        </authorList>
    </citation>
    <scope>NUCLEOTIDE SEQUENCE [LARGE SCALE GENOMIC DNA]</scope>
    <source>
        <strain evidence="2 3">YKJ-13</strain>
    </source>
</reference>
<evidence type="ECO:0000313" key="3">
    <source>
        <dbReference type="Proteomes" id="UP000031950"/>
    </source>
</evidence>
<organism evidence="2 3">
    <name type="scientific">Jeotgalibacillus alimentarius</name>
    <dbReference type="NCBI Taxonomy" id="135826"/>
    <lineage>
        <taxon>Bacteria</taxon>
        <taxon>Bacillati</taxon>
        <taxon>Bacillota</taxon>
        <taxon>Bacilli</taxon>
        <taxon>Bacillales</taxon>
        <taxon>Caryophanaceae</taxon>
        <taxon>Jeotgalibacillus</taxon>
    </lineage>
</organism>
<dbReference type="OrthoDB" id="34589at2"/>
<keyword evidence="3" id="KW-1185">Reference proteome</keyword>
<gene>
    <name evidence="2" type="ORF">KP77_32800</name>
</gene>
<comment type="caution">
    <text evidence="2">The sequence shown here is derived from an EMBL/GenBank/DDBJ whole genome shotgun (WGS) entry which is preliminary data.</text>
</comment>